<feature type="compositionally biased region" description="Basic and acidic residues" evidence="1">
    <location>
        <begin position="45"/>
        <end position="55"/>
    </location>
</feature>
<organism evidence="3 4">
    <name type="scientific">Nocardiopsis eucommiae</name>
    <dbReference type="NCBI Taxonomy" id="2831970"/>
    <lineage>
        <taxon>Bacteria</taxon>
        <taxon>Bacillati</taxon>
        <taxon>Actinomycetota</taxon>
        <taxon>Actinomycetes</taxon>
        <taxon>Streptosporangiales</taxon>
        <taxon>Nocardiopsidaceae</taxon>
        <taxon>Nocardiopsis</taxon>
    </lineage>
</organism>
<keyword evidence="4" id="KW-1185">Reference proteome</keyword>
<dbReference type="KEGG" id="nec:KGD82_11510"/>
<reference evidence="3" key="1">
    <citation type="submission" date="2021-05" db="EMBL/GenBank/DDBJ databases">
        <authorList>
            <person name="Kaiqin L."/>
            <person name="Jian G."/>
        </authorList>
    </citation>
    <scope>NUCLEOTIDE SEQUENCE</scope>
    <source>
        <strain evidence="3">HDS5</strain>
    </source>
</reference>
<feature type="transmembrane region" description="Helical" evidence="2">
    <location>
        <begin position="7"/>
        <end position="27"/>
    </location>
</feature>
<proteinExistence type="predicted"/>
<feature type="region of interest" description="Disordered" evidence="1">
    <location>
        <begin position="30"/>
        <end position="55"/>
    </location>
</feature>
<keyword evidence="2" id="KW-1133">Transmembrane helix</keyword>
<dbReference type="EMBL" id="CP074402">
    <property type="protein sequence ID" value="QVJ02815.1"/>
    <property type="molecule type" value="Genomic_DNA"/>
</dbReference>
<sequence length="197" mass="21020">MTRTGWIVTAISTVVALIIGFGAGWWVQGTSAEPDPPAPPAPRSTHPDDVEARPETGFDPVVVDLDQTHDFGDGFSIGLSGFERRVEEGGVDPDTGEEGDLPYLSWTVEVTNEGSATVPSGLVTRSCSVGDPLRESGSPVLGDSVNPPESLEPGQSGSWDEDCWADEDDRQIQYTVEFHDQDFVPLYPPVTFAGSVG</sequence>
<feature type="region of interest" description="Disordered" evidence="1">
    <location>
        <begin position="130"/>
        <end position="162"/>
    </location>
</feature>
<evidence type="ECO:0000256" key="2">
    <source>
        <dbReference type="SAM" id="Phobius"/>
    </source>
</evidence>
<dbReference type="AlphaFoldDB" id="A0A975LBY6"/>
<evidence type="ECO:0000313" key="4">
    <source>
        <dbReference type="Proteomes" id="UP000682416"/>
    </source>
</evidence>
<name>A0A975LBY6_9ACTN</name>
<evidence type="ECO:0000256" key="1">
    <source>
        <dbReference type="SAM" id="MobiDB-lite"/>
    </source>
</evidence>
<keyword evidence="2" id="KW-0812">Transmembrane</keyword>
<gene>
    <name evidence="3" type="ORF">KGD82_11510</name>
</gene>
<protein>
    <submittedName>
        <fullName evidence="3">Uncharacterized protein</fullName>
    </submittedName>
</protein>
<accession>A0A975LBY6</accession>
<evidence type="ECO:0000313" key="3">
    <source>
        <dbReference type="EMBL" id="QVJ02815.1"/>
    </source>
</evidence>
<keyword evidence="2" id="KW-0472">Membrane</keyword>
<dbReference type="Proteomes" id="UP000682416">
    <property type="component" value="Chromosome"/>
</dbReference>